<organism evidence="1 2">
    <name type="scientific">Armillaria novae-zelandiae</name>
    <dbReference type="NCBI Taxonomy" id="153914"/>
    <lineage>
        <taxon>Eukaryota</taxon>
        <taxon>Fungi</taxon>
        <taxon>Dikarya</taxon>
        <taxon>Basidiomycota</taxon>
        <taxon>Agaricomycotina</taxon>
        <taxon>Agaricomycetes</taxon>
        <taxon>Agaricomycetidae</taxon>
        <taxon>Agaricales</taxon>
        <taxon>Marasmiineae</taxon>
        <taxon>Physalacriaceae</taxon>
        <taxon>Armillaria</taxon>
    </lineage>
</organism>
<name>A0AA39PEJ5_9AGAR</name>
<sequence length="359" mass="39860">MLFGIAAAMTTTTTSQKSIDLTVLKARLEKKSGHDCSHPDIAGQSRNYRLYTVIMEEHDKVLVRVYWPYMADGLGGVSCAGGLYSEISTLRFLQKEDLTICAPRPVCYDDDLDGRVGGAWIATVFIEGTLLSKKLATLTNVQSYLVRQSMKEIYIKILKSAGTNFNEIGSIRAVGNTAAATCRHPECSEDAKDRQFFIGPMSLSPSNETGVTSPPRPTDTGPFETGEQWLLAVTCQHLEYFGSLRRAEPTQAAVHLQCKVLEQIYEAAEIIRERPTTDLVLEHVNFSADNILIAPDNPVKIVGILGWAGARVVPFWGTEREGDDELVTEFELSEGTCSWDDEDLSRLAWRARNWHIVEP</sequence>
<gene>
    <name evidence="1" type="ORF">IW261DRAFT_1469578</name>
</gene>
<keyword evidence="2" id="KW-1185">Reference proteome</keyword>
<dbReference type="InterPro" id="IPR051678">
    <property type="entry name" value="AGP_Transferase"/>
</dbReference>
<dbReference type="PANTHER" id="PTHR21310:SF15">
    <property type="entry name" value="AMINOGLYCOSIDE PHOSPHOTRANSFERASE DOMAIN-CONTAINING PROTEIN"/>
    <property type="match status" value="1"/>
</dbReference>
<dbReference type="AlphaFoldDB" id="A0AA39PEJ5"/>
<dbReference type="Proteomes" id="UP001175227">
    <property type="component" value="Unassembled WGS sequence"/>
</dbReference>
<protein>
    <recommendedName>
        <fullName evidence="3">Aminoglycoside phosphotransferase domain-containing protein</fullName>
    </recommendedName>
</protein>
<comment type="caution">
    <text evidence="1">The sequence shown here is derived from an EMBL/GenBank/DDBJ whole genome shotgun (WGS) entry which is preliminary data.</text>
</comment>
<evidence type="ECO:0008006" key="3">
    <source>
        <dbReference type="Google" id="ProtNLM"/>
    </source>
</evidence>
<feature type="non-terminal residue" evidence="1">
    <location>
        <position position="1"/>
    </location>
</feature>
<evidence type="ECO:0000313" key="1">
    <source>
        <dbReference type="EMBL" id="KAK0482747.1"/>
    </source>
</evidence>
<accession>A0AA39PEJ5</accession>
<reference evidence="1" key="1">
    <citation type="submission" date="2023-06" db="EMBL/GenBank/DDBJ databases">
        <authorList>
            <consortium name="Lawrence Berkeley National Laboratory"/>
            <person name="Ahrendt S."/>
            <person name="Sahu N."/>
            <person name="Indic B."/>
            <person name="Wong-Bajracharya J."/>
            <person name="Merenyi Z."/>
            <person name="Ke H.-M."/>
            <person name="Monk M."/>
            <person name="Kocsube S."/>
            <person name="Drula E."/>
            <person name="Lipzen A."/>
            <person name="Balint B."/>
            <person name="Henrissat B."/>
            <person name="Andreopoulos B."/>
            <person name="Martin F.M."/>
            <person name="Harder C.B."/>
            <person name="Rigling D."/>
            <person name="Ford K.L."/>
            <person name="Foster G.D."/>
            <person name="Pangilinan J."/>
            <person name="Papanicolaou A."/>
            <person name="Barry K."/>
            <person name="LaButti K."/>
            <person name="Viragh M."/>
            <person name="Koriabine M."/>
            <person name="Yan M."/>
            <person name="Riley R."/>
            <person name="Champramary S."/>
            <person name="Plett K.L."/>
            <person name="Tsai I.J."/>
            <person name="Slot J."/>
            <person name="Sipos G."/>
            <person name="Plett J."/>
            <person name="Nagy L.G."/>
            <person name="Grigoriev I.V."/>
        </authorList>
    </citation>
    <scope>NUCLEOTIDE SEQUENCE</scope>
    <source>
        <strain evidence="1">ICMP 16352</strain>
    </source>
</reference>
<dbReference type="EMBL" id="JAUEPR010000007">
    <property type="protein sequence ID" value="KAK0482747.1"/>
    <property type="molecule type" value="Genomic_DNA"/>
</dbReference>
<proteinExistence type="predicted"/>
<evidence type="ECO:0000313" key="2">
    <source>
        <dbReference type="Proteomes" id="UP001175227"/>
    </source>
</evidence>
<dbReference type="PANTHER" id="PTHR21310">
    <property type="entry name" value="AMINOGLYCOSIDE PHOSPHOTRANSFERASE-RELATED-RELATED"/>
    <property type="match status" value="1"/>
</dbReference>